<dbReference type="EMBL" id="PIQO01000023">
    <property type="protein sequence ID" value="PKR83056.1"/>
    <property type="molecule type" value="Genomic_DNA"/>
</dbReference>
<protein>
    <recommendedName>
        <fullName evidence="3">DUF4845 domain-containing protein</fullName>
    </recommendedName>
</protein>
<evidence type="ECO:0000313" key="2">
    <source>
        <dbReference type="Proteomes" id="UP000233440"/>
    </source>
</evidence>
<dbReference type="OrthoDB" id="2876801at2"/>
<dbReference type="RefSeq" id="WP_101356201.1">
    <property type="nucleotide sequence ID" value="NZ_PIQO01000023.1"/>
</dbReference>
<reference evidence="1 2" key="1">
    <citation type="submission" date="2017-11" db="EMBL/GenBank/DDBJ databases">
        <title>Bacillus camelliae sp. nov., isolated from pu'er tea.</title>
        <authorList>
            <person name="Niu L."/>
        </authorList>
    </citation>
    <scope>NUCLEOTIDE SEQUENCE [LARGE SCALE GENOMIC DNA]</scope>
    <source>
        <strain evidence="1 2">7578-1</strain>
    </source>
</reference>
<evidence type="ECO:0000313" key="1">
    <source>
        <dbReference type="EMBL" id="PKR83056.1"/>
    </source>
</evidence>
<evidence type="ECO:0008006" key="3">
    <source>
        <dbReference type="Google" id="ProtNLM"/>
    </source>
</evidence>
<keyword evidence="2" id="KW-1185">Reference proteome</keyword>
<dbReference type="Proteomes" id="UP000233440">
    <property type="component" value="Unassembled WGS sequence"/>
</dbReference>
<name>A0A2N3LEL8_9BACI</name>
<gene>
    <name evidence="1" type="ORF">CWO92_21200</name>
</gene>
<proteinExistence type="predicted"/>
<dbReference type="AlphaFoldDB" id="A0A2N3LEL8"/>
<organism evidence="1 2">
    <name type="scientific">Heyndrickxia camelliae</name>
    <dbReference type="NCBI Taxonomy" id="1707093"/>
    <lineage>
        <taxon>Bacteria</taxon>
        <taxon>Bacillati</taxon>
        <taxon>Bacillota</taxon>
        <taxon>Bacilli</taxon>
        <taxon>Bacillales</taxon>
        <taxon>Bacillaceae</taxon>
        <taxon>Heyndrickxia</taxon>
    </lineage>
</organism>
<comment type="caution">
    <text evidence="1">The sequence shown here is derived from an EMBL/GenBank/DDBJ whole genome shotgun (WGS) entry which is preliminary data.</text>
</comment>
<accession>A0A2N3LEL8</accession>
<sequence length="125" mass="14538">MRHFPKWMLFLVLGMVMIATVSTQLFQSYRYNDITKTMNEATRIAITKSLNPSVRVMEGKVSITQSAFESNFKQQFQKTNIKLKVKSYKFAYLKTSDNYIKALKVKIIDDEDTAYQTTYIANVVK</sequence>